<feature type="domain" description="TIL" evidence="5">
    <location>
        <begin position="43"/>
        <end position="95"/>
    </location>
</feature>
<dbReference type="InterPro" id="IPR036084">
    <property type="entry name" value="Ser_inhib-like_sf"/>
</dbReference>
<evidence type="ECO:0000313" key="6">
    <source>
        <dbReference type="EMBL" id="KAI1707157.1"/>
    </source>
</evidence>
<keyword evidence="7" id="KW-1185">Reference proteome</keyword>
<dbReference type="CDD" id="cd19941">
    <property type="entry name" value="TIL"/>
    <property type="match status" value="2"/>
</dbReference>
<gene>
    <name evidence="6" type="ORF">DdX_12531</name>
</gene>
<keyword evidence="1" id="KW-0646">Protease inhibitor</keyword>
<evidence type="ECO:0000256" key="3">
    <source>
        <dbReference type="ARBA" id="ARBA00023157"/>
    </source>
</evidence>
<evidence type="ECO:0000256" key="1">
    <source>
        <dbReference type="ARBA" id="ARBA00022690"/>
    </source>
</evidence>
<proteinExistence type="predicted"/>
<dbReference type="AlphaFoldDB" id="A0AAD4MVB3"/>
<dbReference type="GO" id="GO:0004867">
    <property type="term" value="F:serine-type endopeptidase inhibitor activity"/>
    <property type="evidence" value="ECO:0007669"/>
    <property type="project" value="UniProtKB-KW"/>
</dbReference>
<name>A0AAD4MVB3_9BILA</name>
<protein>
    <submittedName>
        <fullName evidence="6">Trypsin inhibitor like cysteine rich domain-containing protein</fullName>
    </submittedName>
</protein>
<keyword evidence="4" id="KW-0732">Signal</keyword>
<keyword evidence="2" id="KW-0722">Serine protease inhibitor</keyword>
<dbReference type="Pfam" id="PF01826">
    <property type="entry name" value="TIL"/>
    <property type="match status" value="2"/>
</dbReference>
<feature type="domain" description="TIL" evidence="5">
    <location>
        <begin position="103"/>
        <end position="155"/>
    </location>
</feature>
<organism evidence="6 7">
    <name type="scientific">Ditylenchus destructor</name>
    <dbReference type="NCBI Taxonomy" id="166010"/>
    <lineage>
        <taxon>Eukaryota</taxon>
        <taxon>Metazoa</taxon>
        <taxon>Ecdysozoa</taxon>
        <taxon>Nematoda</taxon>
        <taxon>Chromadorea</taxon>
        <taxon>Rhabditida</taxon>
        <taxon>Tylenchina</taxon>
        <taxon>Tylenchomorpha</taxon>
        <taxon>Sphaerularioidea</taxon>
        <taxon>Anguinidae</taxon>
        <taxon>Anguininae</taxon>
        <taxon>Ditylenchus</taxon>
    </lineage>
</organism>
<dbReference type="Proteomes" id="UP001201812">
    <property type="component" value="Unassembled WGS sequence"/>
</dbReference>
<evidence type="ECO:0000259" key="5">
    <source>
        <dbReference type="Pfam" id="PF01826"/>
    </source>
</evidence>
<evidence type="ECO:0000256" key="4">
    <source>
        <dbReference type="SAM" id="SignalP"/>
    </source>
</evidence>
<dbReference type="EMBL" id="JAKKPZ010000042">
    <property type="protein sequence ID" value="KAI1707157.1"/>
    <property type="molecule type" value="Genomic_DNA"/>
</dbReference>
<dbReference type="SUPFAM" id="SSF57567">
    <property type="entry name" value="Serine protease inhibitors"/>
    <property type="match status" value="2"/>
</dbReference>
<evidence type="ECO:0000256" key="2">
    <source>
        <dbReference type="ARBA" id="ARBA00022900"/>
    </source>
</evidence>
<comment type="caution">
    <text evidence="6">The sequence shown here is derived from an EMBL/GenBank/DDBJ whole genome shotgun (WGS) entry which is preliminary data.</text>
</comment>
<evidence type="ECO:0000313" key="7">
    <source>
        <dbReference type="Proteomes" id="UP001201812"/>
    </source>
</evidence>
<reference evidence="6" key="1">
    <citation type="submission" date="2022-01" db="EMBL/GenBank/DDBJ databases">
        <title>Genome Sequence Resource for Two Populations of Ditylenchus destructor, the Migratory Endoparasitic Phytonematode.</title>
        <authorList>
            <person name="Zhang H."/>
            <person name="Lin R."/>
            <person name="Xie B."/>
        </authorList>
    </citation>
    <scope>NUCLEOTIDE SEQUENCE</scope>
    <source>
        <strain evidence="6">BazhouSP</strain>
    </source>
</reference>
<dbReference type="InterPro" id="IPR002919">
    <property type="entry name" value="TIL_dom"/>
</dbReference>
<feature type="chain" id="PRO_5042250126" evidence="4">
    <location>
        <begin position="31"/>
        <end position="262"/>
    </location>
</feature>
<keyword evidence="3" id="KW-1015">Disulfide bond</keyword>
<accession>A0AAD4MVB3</accession>
<dbReference type="InterPro" id="IPR051368">
    <property type="entry name" value="SerProtInhib-TIL_Domain"/>
</dbReference>
<dbReference type="PANTHER" id="PTHR23259">
    <property type="entry name" value="RIDDLE"/>
    <property type="match status" value="1"/>
</dbReference>
<dbReference type="PANTHER" id="PTHR23259:SF70">
    <property type="entry name" value="ACCESSORY GLAND PROTEIN ACP62F-RELATED"/>
    <property type="match status" value="1"/>
</dbReference>
<sequence>MSSICGKVEMVSFSPALLPFLASLLCGISAVSPRDPAVKFPICAENEVYENGSACEPNCEDPEGKRDCTKDLVEKCRCLPGFVRHDGKCVPLSHCPRSEPPSCGENEKYAECGKQCEPSCDHPKPSCVNRCVKGCLCLPGFLRHPSGKCVPLSYCPEPKPECPQNETNVERGSRCEELTCKSANSQPFKCRRSGNGPCSSSPDCPTVECCECSSNCYSDYFRSIRYCASDTPCIQRCAAKVVECAQLCVKAIFETHLFARFP</sequence>
<feature type="signal peptide" evidence="4">
    <location>
        <begin position="1"/>
        <end position="30"/>
    </location>
</feature>
<dbReference type="Gene3D" id="2.10.25.10">
    <property type="entry name" value="Laminin"/>
    <property type="match status" value="2"/>
</dbReference>